<dbReference type="GO" id="GO:0010468">
    <property type="term" value="P:regulation of gene expression"/>
    <property type="evidence" value="ECO:0007669"/>
    <property type="project" value="InterPro"/>
</dbReference>
<dbReference type="InterPro" id="IPR039349">
    <property type="entry name" value="PRIN2"/>
</dbReference>
<proteinExistence type="predicted"/>
<evidence type="ECO:0008006" key="3">
    <source>
        <dbReference type="Google" id="ProtNLM"/>
    </source>
</evidence>
<evidence type="ECO:0000313" key="2">
    <source>
        <dbReference type="Proteomes" id="UP001177003"/>
    </source>
</evidence>
<accession>A0AA35YL34</accession>
<gene>
    <name evidence="1" type="ORF">LSALG_LOCUS15817</name>
</gene>
<reference evidence="1" key="1">
    <citation type="submission" date="2023-04" db="EMBL/GenBank/DDBJ databases">
        <authorList>
            <person name="Vijverberg K."/>
            <person name="Xiong W."/>
            <person name="Schranz E."/>
        </authorList>
    </citation>
    <scope>NUCLEOTIDE SEQUENCE</scope>
</reference>
<dbReference type="AlphaFoldDB" id="A0AA35YL34"/>
<evidence type="ECO:0000313" key="1">
    <source>
        <dbReference type="EMBL" id="CAI9275797.1"/>
    </source>
</evidence>
<dbReference type="PANTHER" id="PTHR35987">
    <property type="entry name" value="PROTEIN PLASTID REDOX INSENSITIVE 2, CHLOROPLASTIC-RELATED"/>
    <property type="match status" value="1"/>
</dbReference>
<keyword evidence="2" id="KW-1185">Reference proteome</keyword>
<dbReference type="PANTHER" id="PTHR35987:SF3">
    <property type="entry name" value="PROTEIN PLASTID REDOX INSENSITIVE 2-LIKE ISOFORM X1"/>
    <property type="match status" value="1"/>
</dbReference>
<protein>
    <recommendedName>
        <fullName evidence="3">Protein PLASTID REDOX INSENSITIVE 2</fullName>
    </recommendedName>
</protein>
<dbReference type="EMBL" id="OX465079">
    <property type="protein sequence ID" value="CAI9275797.1"/>
    <property type="molecule type" value="Genomic_DNA"/>
</dbReference>
<name>A0AA35YL34_LACSI</name>
<sequence length="169" mass="19215">MAVFHTPIISISSTALTISLAPTKPKSSNLASLHISSCYIPRSLSKLPSLLLVRATPFQKYVYPDPIPEFAVNETKKFREELKKKLYKERDTFGDDLDKVLDTCTELFSEFVHKEYGGPGTLVVEPFTDMLIELKQRKLPGANLAARASLLWAQNYLDHDWEIWNSKLE</sequence>
<dbReference type="Proteomes" id="UP001177003">
    <property type="component" value="Chromosome 3"/>
</dbReference>
<organism evidence="1 2">
    <name type="scientific">Lactuca saligna</name>
    <name type="common">Willowleaf lettuce</name>
    <dbReference type="NCBI Taxonomy" id="75948"/>
    <lineage>
        <taxon>Eukaryota</taxon>
        <taxon>Viridiplantae</taxon>
        <taxon>Streptophyta</taxon>
        <taxon>Embryophyta</taxon>
        <taxon>Tracheophyta</taxon>
        <taxon>Spermatophyta</taxon>
        <taxon>Magnoliopsida</taxon>
        <taxon>eudicotyledons</taxon>
        <taxon>Gunneridae</taxon>
        <taxon>Pentapetalae</taxon>
        <taxon>asterids</taxon>
        <taxon>campanulids</taxon>
        <taxon>Asterales</taxon>
        <taxon>Asteraceae</taxon>
        <taxon>Cichorioideae</taxon>
        <taxon>Cichorieae</taxon>
        <taxon>Lactucinae</taxon>
        <taxon>Lactuca</taxon>
    </lineage>
</organism>